<comment type="caution">
    <text evidence="1">The sequence shown here is derived from an EMBL/GenBank/DDBJ whole genome shotgun (WGS) entry which is preliminary data.</text>
</comment>
<proteinExistence type="predicted"/>
<gene>
    <name evidence="1" type="ORF">E3A20_24650</name>
</gene>
<name>A0A5C6M5E5_9PLAN</name>
<accession>A0A5C6M5E5</accession>
<dbReference type="AlphaFoldDB" id="A0A5C6M5E5"/>
<sequence>MNKTWSLMLARVFKLDVLKCECGGALAPLG</sequence>
<reference evidence="1 2" key="2">
    <citation type="submission" date="2019-08" db="EMBL/GenBank/DDBJ databases">
        <authorList>
            <person name="Henke P."/>
        </authorList>
    </citation>
    <scope>NUCLEOTIDE SEQUENCE [LARGE SCALE GENOMIC DNA]</scope>
    <source>
        <strain evidence="1">Phe10_nw2017</strain>
    </source>
</reference>
<reference evidence="1 2" key="1">
    <citation type="submission" date="2019-08" db="EMBL/GenBank/DDBJ databases">
        <title>100 year-old enigma solved: identification of Planctomyces bekefii, the type genus and species of the phylum Planctomycetes.</title>
        <authorList>
            <person name="Svetlana D.N."/>
            <person name="Overmann J."/>
        </authorList>
    </citation>
    <scope>NUCLEOTIDE SEQUENCE [LARGE SCALE GENOMIC DNA]</scope>
    <source>
        <strain evidence="1">Phe10_nw2017</strain>
    </source>
</reference>
<keyword evidence="2" id="KW-1185">Reference proteome</keyword>
<protein>
    <submittedName>
        <fullName evidence="1">Uncharacterized protein</fullName>
    </submittedName>
</protein>
<dbReference type="EMBL" id="SRHE01000684">
    <property type="protein sequence ID" value="TWW08404.1"/>
    <property type="molecule type" value="Genomic_DNA"/>
</dbReference>
<evidence type="ECO:0000313" key="1">
    <source>
        <dbReference type="EMBL" id="TWW08404.1"/>
    </source>
</evidence>
<organism evidence="1 2">
    <name type="scientific">Planctomyces bekefii</name>
    <dbReference type="NCBI Taxonomy" id="1653850"/>
    <lineage>
        <taxon>Bacteria</taxon>
        <taxon>Pseudomonadati</taxon>
        <taxon>Planctomycetota</taxon>
        <taxon>Planctomycetia</taxon>
        <taxon>Planctomycetales</taxon>
        <taxon>Planctomycetaceae</taxon>
        <taxon>Planctomyces</taxon>
    </lineage>
</organism>
<evidence type="ECO:0000313" key="2">
    <source>
        <dbReference type="Proteomes" id="UP000321083"/>
    </source>
</evidence>
<dbReference type="Proteomes" id="UP000321083">
    <property type="component" value="Unassembled WGS sequence"/>
</dbReference>
<feature type="non-terminal residue" evidence="1">
    <location>
        <position position="30"/>
    </location>
</feature>